<dbReference type="SUPFAM" id="SSF50475">
    <property type="entry name" value="FMN-binding split barrel"/>
    <property type="match status" value="1"/>
</dbReference>
<dbReference type="GO" id="GO:0010181">
    <property type="term" value="F:FMN binding"/>
    <property type="evidence" value="ECO:0007669"/>
    <property type="project" value="InterPro"/>
</dbReference>
<dbReference type="Gene3D" id="2.30.110.10">
    <property type="entry name" value="Electron Transport, Fmn-binding Protein, Chain A"/>
    <property type="match status" value="1"/>
</dbReference>
<dbReference type="InterPro" id="IPR050268">
    <property type="entry name" value="NADH-dep_flavin_reductase"/>
</dbReference>
<feature type="domain" description="Flavin reductase like" evidence="2">
    <location>
        <begin position="11"/>
        <end position="152"/>
    </location>
</feature>
<evidence type="ECO:0000256" key="1">
    <source>
        <dbReference type="ARBA" id="ARBA00023002"/>
    </source>
</evidence>
<dbReference type="AlphaFoldDB" id="A0AB39NGN1"/>
<dbReference type="RefSeq" id="WP_369275922.1">
    <property type="nucleotide sequence ID" value="NZ_CP163432.1"/>
</dbReference>
<reference evidence="3" key="1">
    <citation type="submission" date="2024-07" db="EMBL/GenBank/DDBJ databases">
        <authorList>
            <person name="Yu S.T."/>
        </authorList>
    </citation>
    <scope>NUCLEOTIDE SEQUENCE</scope>
    <source>
        <strain evidence="3">R11</strain>
    </source>
</reference>
<dbReference type="InterPro" id="IPR012349">
    <property type="entry name" value="Split_barrel_FMN-bd"/>
</dbReference>
<dbReference type="Pfam" id="PF01613">
    <property type="entry name" value="Flavin_Reduct"/>
    <property type="match status" value="1"/>
</dbReference>
<gene>
    <name evidence="3" type="ORF">AB5J55_43745</name>
</gene>
<dbReference type="EMBL" id="CP163432">
    <property type="protein sequence ID" value="XDQ15998.1"/>
    <property type="molecule type" value="Genomic_DNA"/>
</dbReference>
<dbReference type="EC" id="1.5.1.-" evidence="3"/>
<dbReference type="PANTHER" id="PTHR30466">
    <property type="entry name" value="FLAVIN REDUCTASE"/>
    <property type="match status" value="1"/>
</dbReference>
<dbReference type="InterPro" id="IPR002563">
    <property type="entry name" value="Flavin_Rdtase-like_dom"/>
</dbReference>
<evidence type="ECO:0000259" key="2">
    <source>
        <dbReference type="SMART" id="SM00903"/>
    </source>
</evidence>
<keyword evidence="1 3" id="KW-0560">Oxidoreductase</keyword>
<accession>A0AB39NGN1</accession>
<dbReference type="GO" id="GO:0042602">
    <property type="term" value="F:riboflavin reductase (NADPH) activity"/>
    <property type="evidence" value="ECO:0007669"/>
    <property type="project" value="TreeGrafter"/>
</dbReference>
<name>A0AB39NGN1_9ACTN</name>
<dbReference type="SMART" id="SM00903">
    <property type="entry name" value="Flavin_Reduct"/>
    <property type="match status" value="1"/>
</dbReference>
<sequence>MDTSNAFRDLMATICTPVAVATSMSGARPHGTTISAFASLSLHPPLVTMALDGHSHLLRMLRSTKRFGINVLAWHQEALATAFAQPGHIRFDTVAWSTDHGLPRIDGCSSWMTCEVQRLIPGGDHVIAIGGVTHATYTSAPPLIYHNRTFGTHSRFTEPATLPRTHVHQPATQHTHYTAPRYE</sequence>
<protein>
    <submittedName>
        <fullName evidence="3">Flavin reductase family protein</fullName>
        <ecNumber evidence="3">1.5.1.-</ecNumber>
    </submittedName>
</protein>
<organism evidence="3">
    <name type="scientific">Streptomyces sp. R11</name>
    <dbReference type="NCBI Taxonomy" id="3238625"/>
    <lineage>
        <taxon>Bacteria</taxon>
        <taxon>Bacillati</taxon>
        <taxon>Actinomycetota</taxon>
        <taxon>Actinomycetes</taxon>
        <taxon>Kitasatosporales</taxon>
        <taxon>Streptomycetaceae</taxon>
        <taxon>Streptomyces</taxon>
    </lineage>
</organism>
<proteinExistence type="predicted"/>
<evidence type="ECO:0000313" key="3">
    <source>
        <dbReference type="EMBL" id="XDQ15998.1"/>
    </source>
</evidence>
<dbReference type="PANTHER" id="PTHR30466:SF1">
    <property type="entry name" value="FMN REDUCTASE (NADH) RUTF"/>
    <property type="match status" value="1"/>
</dbReference>